<sequence length="47" mass="5844">MVQKIVHIAQFFFDFRLKVQKMLQRQREQQSRIINQRKQLILIFGLK</sequence>
<gene>
    <name evidence="1" type="ORF">DSOL_2064</name>
</gene>
<evidence type="ECO:0000313" key="2">
    <source>
        <dbReference type="Proteomes" id="UP000186102"/>
    </source>
</evidence>
<dbReference type="AlphaFoldDB" id="A0A1Q8QXA9"/>
<dbReference type="STRING" id="1888891.DSOL_2064"/>
<name>A0A1Q8QXA9_9FIRM</name>
<accession>A0A1Q8QXA9</accession>
<comment type="caution">
    <text evidence="1">The sequence shown here is derived from an EMBL/GenBank/DDBJ whole genome shotgun (WGS) entry which is preliminary data.</text>
</comment>
<dbReference type="Proteomes" id="UP000186102">
    <property type="component" value="Unassembled WGS sequence"/>
</dbReference>
<organism evidence="1 2">
    <name type="scientific">Desulfosporosinus metallidurans</name>
    <dbReference type="NCBI Taxonomy" id="1888891"/>
    <lineage>
        <taxon>Bacteria</taxon>
        <taxon>Bacillati</taxon>
        <taxon>Bacillota</taxon>
        <taxon>Clostridia</taxon>
        <taxon>Eubacteriales</taxon>
        <taxon>Desulfitobacteriaceae</taxon>
        <taxon>Desulfosporosinus</taxon>
    </lineage>
</organism>
<reference evidence="1 2" key="1">
    <citation type="submission" date="2016-09" db="EMBL/GenBank/DDBJ databases">
        <title>Complete genome of Desulfosporosinus sp. OL.</title>
        <authorList>
            <person name="Mardanov A."/>
            <person name="Beletsky A."/>
            <person name="Panova A."/>
            <person name="Karnachuk O."/>
            <person name="Ravin N."/>
        </authorList>
    </citation>
    <scope>NUCLEOTIDE SEQUENCE [LARGE SCALE GENOMIC DNA]</scope>
    <source>
        <strain evidence="1 2">OL</strain>
    </source>
</reference>
<dbReference type="EMBL" id="MLBF01000012">
    <property type="protein sequence ID" value="OLN31971.1"/>
    <property type="molecule type" value="Genomic_DNA"/>
</dbReference>
<protein>
    <submittedName>
        <fullName evidence="1">Uncharacterized protein</fullName>
    </submittedName>
</protein>
<keyword evidence="2" id="KW-1185">Reference proteome</keyword>
<evidence type="ECO:0000313" key="1">
    <source>
        <dbReference type="EMBL" id="OLN31971.1"/>
    </source>
</evidence>
<proteinExistence type="predicted"/>